<comment type="caution">
    <text evidence="3">The sequence shown here is derived from an EMBL/GenBank/DDBJ whole genome shotgun (WGS) entry which is preliminary data.</text>
</comment>
<evidence type="ECO:0000313" key="5">
    <source>
        <dbReference type="Proteomes" id="UP000234323"/>
    </source>
</evidence>
<reference evidence="2 4" key="2">
    <citation type="submission" date="2017-09" db="EMBL/GenBank/DDBJ databases">
        <title>Extensive intraspecific genome diversity in a model arbuscular mycorrhizal fungus.</title>
        <authorList>
            <person name="Chen E.C."/>
            <person name="Morin E."/>
            <person name="Beaudet D."/>
            <person name="Noel J."/>
            <person name="Ndikumana S."/>
            <person name="Charron P."/>
            <person name="St-Onge C."/>
            <person name="Giorgi J."/>
            <person name="Grigoriev I.V."/>
            <person name="Roux C."/>
            <person name="Martin F.M."/>
            <person name="Corradi N."/>
        </authorList>
    </citation>
    <scope>NUCLEOTIDE SEQUENCE [LARGE SCALE GENOMIC DNA]</scope>
    <source>
        <strain evidence="2 4">A5</strain>
    </source>
</reference>
<name>A0A2I1FVP5_9GLOM</name>
<reference evidence="3 5" key="1">
    <citation type="submission" date="2015-10" db="EMBL/GenBank/DDBJ databases">
        <title>Genome analyses suggest a sexual origin of heterokaryosis in a supposedly ancient asexual fungus.</title>
        <authorList>
            <person name="Ropars J."/>
            <person name="Sedzielewska K."/>
            <person name="Noel J."/>
            <person name="Charron P."/>
            <person name="Farinelli L."/>
            <person name="Marton T."/>
            <person name="Kruger M."/>
            <person name="Pelin A."/>
            <person name="Brachmann A."/>
            <person name="Corradi N."/>
        </authorList>
    </citation>
    <scope>NUCLEOTIDE SEQUENCE [LARGE SCALE GENOMIC DNA]</scope>
    <source>
        <strain evidence="3 5">A4</strain>
        <strain evidence="2 4">A5</strain>
    </source>
</reference>
<proteinExistence type="predicted"/>
<dbReference type="EMBL" id="LLXJ01000053">
    <property type="protein sequence ID" value="PKC16279.1"/>
    <property type="molecule type" value="Genomic_DNA"/>
</dbReference>
<evidence type="ECO:0000256" key="1">
    <source>
        <dbReference type="SAM" id="Phobius"/>
    </source>
</evidence>
<evidence type="ECO:0000313" key="2">
    <source>
        <dbReference type="EMBL" id="PKC16279.1"/>
    </source>
</evidence>
<dbReference type="Proteomes" id="UP000232722">
    <property type="component" value="Unassembled WGS sequence"/>
</dbReference>
<protein>
    <submittedName>
        <fullName evidence="3">Uncharacterized protein</fullName>
    </submittedName>
</protein>
<gene>
    <name evidence="3" type="ORF">RhiirA4_451456</name>
    <name evidence="2" type="ORF">RhiirA5_407232</name>
</gene>
<evidence type="ECO:0000313" key="3">
    <source>
        <dbReference type="EMBL" id="PKY38458.1"/>
    </source>
</evidence>
<dbReference type="VEuPathDB" id="FungiDB:FUN_001136"/>
<keyword evidence="1" id="KW-1133">Transmembrane helix</keyword>
<keyword evidence="1" id="KW-0812">Transmembrane</keyword>
<evidence type="ECO:0000313" key="4">
    <source>
        <dbReference type="Proteomes" id="UP000232722"/>
    </source>
</evidence>
<dbReference type="Proteomes" id="UP000234323">
    <property type="component" value="Unassembled WGS sequence"/>
</dbReference>
<dbReference type="AlphaFoldDB" id="A0A2I1FVP5"/>
<organism evidence="3 5">
    <name type="scientific">Rhizophagus irregularis</name>
    <dbReference type="NCBI Taxonomy" id="588596"/>
    <lineage>
        <taxon>Eukaryota</taxon>
        <taxon>Fungi</taxon>
        <taxon>Fungi incertae sedis</taxon>
        <taxon>Mucoromycota</taxon>
        <taxon>Glomeromycotina</taxon>
        <taxon>Glomeromycetes</taxon>
        <taxon>Glomerales</taxon>
        <taxon>Glomeraceae</taxon>
        <taxon>Rhizophagus</taxon>
    </lineage>
</organism>
<accession>A0A2I1FVP5</accession>
<dbReference type="VEuPathDB" id="FungiDB:RhiirA1_454372"/>
<sequence>MIEGVRNESKCKMIFFYLSSFALCVFHIYVFIEFLVNIKFLRVVGGSIGMKITYIICMVIVPFLLTVITIINSIICHRNFGKGLKIYLNYDPRTFKELIRYTDDLDQCYKDDD</sequence>
<feature type="transmembrane region" description="Helical" evidence="1">
    <location>
        <begin position="14"/>
        <end position="32"/>
    </location>
</feature>
<dbReference type="EMBL" id="LLXI01000029">
    <property type="protein sequence ID" value="PKY38458.1"/>
    <property type="molecule type" value="Genomic_DNA"/>
</dbReference>
<feature type="transmembrane region" description="Helical" evidence="1">
    <location>
        <begin position="52"/>
        <end position="75"/>
    </location>
</feature>
<dbReference type="OrthoDB" id="2338084at2759"/>
<keyword evidence="1" id="KW-0472">Membrane</keyword>
<keyword evidence="5" id="KW-1185">Reference proteome</keyword>